<evidence type="ECO:0000313" key="3">
    <source>
        <dbReference type="EMBL" id="OBR62528.1"/>
    </source>
</evidence>
<feature type="transmembrane region" description="Helical" evidence="1">
    <location>
        <begin position="43"/>
        <end position="65"/>
    </location>
</feature>
<dbReference type="PROSITE" id="PS51832">
    <property type="entry name" value="HD_GYP"/>
    <property type="match status" value="1"/>
</dbReference>
<dbReference type="AlphaFoldDB" id="A0A1A5YAD4"/>
<dbReference type="GO" id="GO:0016787">
    <property type="term" value="F:hydrolase activity"/>
    <property type="evidence" value="ECO:0007669"/>
    <property type="project" value="UniProtKB-KW"/>
</dbReference>
<dbReference type="OrthoDB" id="9759601at2"/>
<evidence type="ECO:0000259" key="2">
    <source>
        <dbReference type="PROSITE" id="PS51832"/>
    </source>
</evidence>
<evidence type="ECO:0000313" key="4">
    <source>
        <dbReference type="Proteomes" id="UP000092024"/>
    </source>
</evidence>
<dbReference type="InterPro" id="IPR037522">
    <property type="entry name" value="HD_GYP_dom"/>
</dbReference>
<accession>A0A1A5YAD4</accession>
<protein>
    <submittedName>
        <fullName evidence="3">Phosphohydrolase</fullName>
    </submittedName>
</protein>
<dbReference type="STRING" id="1844972.A7K91_01595"/>
<keyword evidence="3" id="KW-0378">Hydrolase</keyword>
<feature type="transmembrane region" description="Helical" evidence="1">
    <location>
        <begin position="12"/>
        <end position="31"/>
    </location>
</feature>
<feature type="transmembrane region" description="Helical" evidence="1">
    <location>
        <begin position="72"/>
        <end position="91"/>
    </location>
</feature>
<keyword evidence="1" id="KW-1133">Transmembrane helix</keyword>
<dbReference type="CDD" id="cd00077">
    <property type="entry name" value="HDc"/>
    <property type="match status" value="1"/>
</dbReference>
<dbReference type="Gene3D" id="1.10.3210.10">
    <property type="entry name" value="Hypothetical protein af1432"/>
    <property type="match status" value="1"/>
</dbReference>
<keyword evidence="1" id="KW-0472">Membrane</keyword>
<keyword evidence="1" id="KW-0812">Transmembrane</keyword>
<feature type="transmembrane region" description="Helical" evidence="1">
    <location>
        <begin position="140"/>
        <end position="157"/>
    </location>
</feature>
<sequence length="479" mass="53628">MNSSGKARMYGLLAAWILLPLLGYFGLRYSIFDLEVKAPHEHFYIVSLVAALAVAVAMAVGVVAVRIRNIKVSFLSLAYVSLGALFILHGLSTPGLLIHHYELVGNTAQLSVILASFWLWLSSVSADHKLIRKLAEWQKWLLPAWCVILLVLAWQLWMTPEMLNGAYLNETVQAWIATAVIVIMNTATIIRNLETYLVSRFPLQLAIVYSTGWMLVAQLVMVTGQTWLISWWLYHFLLLASVIVMVGGIFKQYLSTGSIADSLRLLFRADPRDWIQTYISPRVKELIHMTEAKDAYTAGHNFRVTMYAIKLGEELGLPASKLRALAIGGIVHDIGKLDVPDVILNKPGKLTEEERSVIEQHPVSGYNLCRELGFMPEELAVIRSHHEKWDGKGYPDGLAGEQIPLVARIAAVADVYDALTSSRSYRSAMTHEEAMSILVKGSGRHFDPHCIKAWKRLVRQQGDFFHSARHGGIDMKIDT</sequence>
<dbReference type="InterPro" id="IPR003607">
    <property type="entry name" value="HD/PDEase_dom"/>
</dbReference>
<feature type="transmembrane region" description="Helical" evidence="1">
    <location>
        <begin position="172"/>
        <end position="193"/>
    </location>
</feature>
<feature type="domain" description="HD-GYP" evidence="2">
    <location>
        <begin position="275"/>
        <end position="470"/>
    </location>
</feature>
<dbReference type="PANTHER" id="PTHR43155:SF2">
    <property type="entry name" value="CYCLIC DI-GMP PHOSPHODIESTERASE PA4108"/>
    <property type="match status" value="1"/>
</dbReference>
<dbReference type="NCBIfam" id="TIGR00277">
    <property type="entry name" value="HDIG"/>
    <property type="match status" value="1"/>
</dbReference>
<dbReference type="InterPro" id="IPR006675">
    <property type="entry name" value="HDIG_dom"/>
</dbReference>
<dbReference type="SUPFAM" id="SSF109604">
    <property type="entry name" value="HD-domain/PDEase-like"/>
    <property type="match status" value="1"/>
</dbReference>
<dbReference type="RefSeq" id="WP_068687386.1">
    <property type="nucleotide sequence ID" value="NZ_LYPA01000080.1"/>
</dbReference>
<gene>
    <name evidence="3" type="ORF">A7K91_01595</name>
</gene>
<organism evidence="3 4">
    <name type="scientific">Paenibacillus oryzae</name>
    <dbReference type="NCBI Taxonomy" id="1844972"/>
    <lineage>
        <taxon>Bacteria</taxon>
        <taxon>Bacillati</taxon>
        <taxon>Bacillota</taxon>
        <taxon>Bacilli</taxon>
        <taxon>Bacillales</taxon>
        <taxon>Paenibacillaceae</taxon>
        <taxon>Paenibacillus</taxon>
    </lineage>
</organism>
<dbReference type="SMART" id="SM00471">
    <property type="entry name" value="HDc"/>
    <property type="match status" value="1"/>
</dbReference>
<feature type="transmembrane region" description="Helical" evidence="1">
    <location>
        <begin position="231"/>
        <end position="250"/>
    </location>
</feature>
<comment type="caution">
    <text evidence="3">The sequence shown here is derived from an EMBL/GenBank/DDBJ whole genome shotgun (WGS) entry which is preliminary data.</text>
</comment>
<reference evidence="3 4" key="1">
    <citation type="submission" date="2016-05" db="EMBL/GenBank/DDBJ databases">
        <title>Paenibacillus oryzae. sp. nov., isolated from the rice root.</title>
        <authorList>
            <person name="Zhang J."/>
            <person name="Zhang X."/>
        </authorList>
    </citation>
    <scope>NUCLEOTIDE SEQUENCE [LARGE SCALE GENOMIC DNA]</scope>
    <source>
        <strain evidence="3 4">1DrF-4</strain>
    </source>
</reference>
<dbReference type="PANTHER" id="PTHR43155">
    <property type="entry name" value="CYCLIC DI-GMP PHOSPHODIESTERASE PA4108-RELATED"/>
    <property type="match status" value="1"/>
</dbReference>
<feature type="transmembrane region" description="Helical" evidence="1">
    <location>
        <begin position="205"/>
        <end position="225"/>
    </location>
</feature>
<feature type="transmembrane region" description="Helical" evidence="1">
    <location>
        <begin position="103"/>
        <end position="120"/>
    </location>
</feature>
<dbReference type="Pfam" id="PF13487">
    <property type="entry name" value="HD_5"/>
    <property type="match status" value="1"/>
</dbReference>
<proteinExistence type="predicted"/>
<keyword evidence="4" id="KW-1185">Reference proteome</keyword>
<name>A0A1A5YAD4_9BACL</name>
<dbReference type="Proteomes" id="UP000092024">
    <property type="component" value="Unassembled WGS sequence"/>
</dbReference>
<dbReference type="EMBL" id="LYPA01000080">
    <property type="protein sequence ID" value="OBR62528.1"/>
    <property type="molecule type" value="Genomic_DNA"/>
</dbReference>
<evidence type="ECO:0000256" key="1">
    <source>
        <dbReference type="SAM" id="Phobius"/>
    </source>
</evidence>